<comment type="caution">
    <text evidence="2">The sequence shown here is derived from an EMBL/GenBank/DDBJ whole genome shotgun (WGS) entry which is preliminary data.</text>
</comment>
<dbReference type="Gene3D" id="3.90.182.10">
    <property type="entry name" value="Toxin - Anthrax Protective Antigen,domain 1"/>
    <property type="match status" value="1"/>
</dbReference>
<dbReference type="Proteomes" id="UP000438773">
    <property type="component" value="Unassembled WGS sequence"/>
</dbReference>
<evidence type="ECO:0000313" key="3">
    <source>
        <dbReference type="Proteomes" id="UP000438773"/>
    </source>
</evidence>
<dbReference type="PROSITE" id="PS51820">
    <property type="entry name" value="PA14"/>
    <property type="match status" value="1"/>
</dbReference>
<accession>A0A6I0K0M7</accession>
<feature type="domain" description="PA14" evidence="1">
    <location>
        <begin position="1"/>
        <end position="78"/>
    </location>
</feature>
<sequence>IYTFALLSDDGSTLVIDGEQVIDNDGPHGPREVIGQKALSKGYHPIEVRYFDQNGGQLKMTVTGTEGNEIPTSDLYAN</sequence>
<proteinExistence type="predicted"/>
<protein>
    <submittedName>
        <fullName evidence="2">Beta-N-acetylhexosaminidase</fullName>
    </submittedName>
</protein>
<reference evidence="2 3" key="1">
    <citation type="journal article" date="2019" name="Nat. Med.">
        <title>A library of human gut bacterial isolates paired with longitudinal multiomics data enables mechanistic microbiome research.</title>
        <authorList>
            <person name="Poyet M."/>
            <person name="Groussin M."/>
            <person name="Gibbons S.M."/>
            <person name="Avila-Pacheco J."/>
            <person name="Jiang X."/>
            <person name="Kearney S.M."/>
            <person name="Perrotta A.R."/>
            <person name="Berdy B."/>
            <person name="Zhao S."/>
            <person name="Lieberman T.D."/>
            <person name="Swanson P.K."/>
            <person name="Smith M."/>
            <person name="Roesemann S."/>
            <person name="Alexander J.E."/>
            <person name="Rich S.A."/>
            <person name="Livny J."/>
            <person name="Vlamakis H."/>
            <person name="Clish C."/>
            <person name="Bullock K."/>
            <person name="Deik A."/>
            <person name="Scott J."/>
            <person name="Pierce K.A."/>
            <person name="Xavier R.J."/>
            <person name="Alm E.J."/>
        </authorList>
    </citation>
    <scope>NUCLEOTIDE SEQUENCE [LARGE SCALE GENOMIC DNA]</scope>
    <source>
        <strain evidence="2 3">BIOML-A37</strain>
    </source>
</reference>
<dbReference type="SUPFAM" id="SSF56988">
    <property type="entry name" value="Anthrax protective antigen"/>
    <property type="match status" value="1"/>
</dbReference>
<evidence type="ECO:0000313" key="2">
    <source>
        <dbReference type="EMBL" id="KAB4115922.1"/>
    </source>
</evidence>
<dbReference type="Pfam" id="PF07691">
    <property type="entry name" value="PA14"/>
    <property type="match status" value="1"/>
</dbReference>
<evidence type="ECO:0000259" key="1">
    <source>
        <dbReference type="PROSITE" id="PS51820"/>
    </source>
</evidence>
<feature type="non-terminal residue" evidence="2">
    <location>
        <position position="1"/>
    </location>
</feature>
<dbReference type="AlphaFoldDB" id="A0A6I0K0M7"/>
<name>A0A6I0K0M7_BACUN</name>
<dbReference type="EMBL" id="WCUQ01000161">
    <property type="protein sequence ID" value="KAB4115922.1"/>
    <property type="molecule type" value="Genomic_DNA"/>
</dbReference>
<dbReference type="InterPro" id="IPR011658">
    <property type="entry name" value="PA14_dom"/>
</dbReference>
<dbReference type="InterPro" id="IPR037524">
    <property type="entry name" value="PA14/GLEYA"/>
</dbReference>
<organism evidence="2 3">
    <name type="scientific">Bacteroides uniformis</name>
    <dbReference type="NCBI Taxonomy" id="820"/>
    <lineage>
        <taxon>Bacteria</taxon>
        <taxon>Pseudomonadati</taxon>
        <taxon>Bacteroidota</taxon>
        <taxon>Bacteroidia</taxon>
        <taxon>Bacteroidales</taxon>
        <taxon>Bacteroidaceae</taxon>
        <taxon>Bacteroides</taxon>
    </lineage>
</organism>
<gene>
    <name evidence="2" type="ORF">GAQ75_23875</name>
</gene>
<dbReference type="RefSeq" id="WP_240059105.1">
    <property type="nucleotide sequence ID" value="NZ_WCUQ01000161.1"/>
</dbReference>